<dbReference type="GO" id="GO:0006352">
    <property type="term" value="P:DNA-templated transcription initiation"/>
    <property type="evidence" value="ECO:0007669"/>
    <property type="project" value="InterPro"/>
</dbReference>
<dbReference type="CDD" id="cd06171">
    <property type="entry name" value="Sigma70_r4"/>
    <property type="match status" value="1"/>
</dbReference>
<dbReference type="Gene3D" id="1.10.1740.10">
    <property type="match status" value="1"/>
</dbReference>
<dbReference type="NCBIfam" id="TIGR02937">
    <property type="entry name" value="sigma70-ECF"/>
    <property type="match status" value="1"/>
</dbReference>
<reference evidence="9" key="1">
    <citation type="submission" date="2016-10" db="EMBL/GenBank/DDBJ databases">
        <authorList>
            <person name="Varghese N."/>
            <person name="Submissions S."/>
        </authorList>
    </citation>
    <scope>NUCLEOTIDE SEQUENCE [LARGE SCALE GENOMIC DNA]</scope>
    <source>
        <strain evidence="9">DSM 26921</strain>
    </source>
</reference>
<dbReference type="Pfam" id="PF08281">
    <property type="entry name" value="Sigma70_r4_2"/>
    <property type="match status" value="1"/>
</dbReference>
<evidence type="ECO:0000313" key="9">
    <source>
        <dbReference type="Proteomes" id="UP000199658"/>
    </source>
</evidence>
<protein>
    <submittedName>
        <fullName evidence="8">RNA polymerase, sigma subunit, ECF family</fullName>
    </submittedName>
</protein>
<feature type="domain" description="RNA polymerase sigma-70 region 2" evidence="6">
    <location>
        <begin position="32"/>
        <end position="97"/>
    </location>
</feature>
<evidence type="ECO:0000256" key="4">
    <source>
        <dbReference type="ARBA" id="ARBA00023125"/>
    </source>
</evidence>
<dbReference type="InterPro" id="IPR039425">
    <property type="entry name" value="RNA_pol_sigma-70-like"/>
</dbReference>
<dbReference type="SUPFAM" id="SSF88946">
    <property type="entry name" value="Sigma2 domain of RNA polymerase sigma factors"/>
    <property type="match status" value="1"/>
</dbReference>
<dbReference type="NCBIfam" id="NF009176">
    <property type="entry name" value="PRK12524.1"/>
    <property type="match status" value="1"/>
</dbReference>
<dbReference type="Pfam" id="PF04542">
    <property type="entry name" value="Sigma70_r2"/>
    <property type="match status" value="1"/>
</dbReference>
<dbReference type="PANTHER" id="PTHR43133:SF8">
    <property type="entry name" value="RNA POLYMERASE SIGMA FACTOR HI_1459-RELATED"/>
    <property type="match status" value="1"/>
</dbReference>
<dbReference type="Proteomes" id="UP000199658">
    <property type="component" value="Unassembled WGS sequence"/>
</dbReference>
<evidence type="ECO:0000313" key="8">
    <source>
        <dbReference type="EMBL" id="SFR57477.1"/>
    </source>
</evidence>
<dbReference type="EMBL" id="FOYO01000001">
    <property type="protein sequence ID" value="SFR57477.1"/>
    <property type="molecule type" value="Genomic_DNA"/>
</dbReference>
<keyword evidence="9" id="KW-1185">Reference proteome</keyword>
<dbReference type="InterPro" id="IPR007627">
    <property type="entry name" value="RNA_pol_sigma70_r2"/>
</dbReference>
<dbReference type="InterPro" id="IPR036388">
    <property type="entry name" value="WH-like_DNA-bd_sf"/>
</dbReference>
<dbReference type="GO" id="GO:0003677">
    <property type="term" value="F:DNA binding"/>
    <property type="evidence" value="ECO:0007669"/>
    <property type="project" value="UniProtKB-KW"/>
</dbReference>
<evidence type="ECO:0000256" key="5">
    <source>
        <dbReference type="ARBA" id="ARBA00023163"/>
    </source>
</evidence>
<dbReference type="InterPro" id="IPR013249">
    <property type="entry name" value="RNA_pol_sigma70_r4_t2"/>
</dbReference>
<dbReference type="GO" id="GO:0016987">
    <property type="term" value="F:sigma factor activity"/>
    <property type="evidence" value="ECO:0007669"/>
    <property type="project" value="UniProtKB-KW"/>
</dbReference>
<accession>A0A1I6HSU7</accession>
<evidence type="ECO:0000256" key="3">
    <source>
        <dbReference type="ARBA" id="ARBA00023082"/>
    </source>
</evidence>
<evidence type="ECO:0000256" key="2">
    <source>
        <dbReference type="ARBA" id="ARBA00023015"/>
    </source>
</evidence>
<dbReference type="InterPro" id="IPR013324">
    <property type="entry name" value="RNA_pol_sigma_r3/r4-like"/>
</dbReference>
<organism evidence="8 9">
    <name type="scientific">Litoreibacter janthinus</name>
    <dbReference type="NCBI Taxonomy" id="670154"/>
    <lineage>
        <taxon>Bacteria</taxon>
        <taxon>Pseudomonadati</taxon>
        <taxon>Pseudomonadota</taxon>
        <taxon>Alphaproteobacteria</taxon>
        <taxon>Rhodobacterales</taxon>
        <taxon>Roseobacteraceae</taxon>
        <taxon>Litoreibacter</taxon>
    </lineage>
</organism>
<feature type="domain" description="RNA polymerase sigma factor 70 region 4 type 2" evidence="7">
    <location>
        <begin position="126"/>
        <end position="178"/>
    </location>
</feature>
<dbReference type="InterPro" id="IPR013325">
    <property type="entry name" value="RNA_pol_sigma_r2"/>
</dbReference>
<name>A0A1I6HSU7_9RHOB</name>
<keyword evidence="2" id="KW-0805">Transcription regulation</keyword>
<keyword evidence="4" id="KW-0238">DNA-binding</keyword>
<keyword evidence="5" id="KW-0804">Transcription</keyword>
<evidence type="ECO:0000256" key="1">
    <source>
        <dbReference type="ARBA" id="ARBA00010641"/>
    </source>
</evidence>
<sequence>MALDQSDQLDDDALLVLFANGDGAAAEALTVRLSPQALSFARRMLGDLAEAEDVVQEAMLRLWRIAPDWRPGEAKPATWLYRVVNNLCIDRLRRRQRVDVGLDGTAEPADPTPSVEARLIQADRLAALDAALEILPDRQRQAVVLRHIEGLQNPEIAQIMEISVEAVESLTARGKRALANVLASRKEELSS</sequence>
<evidence type="ECO:0000259" key="6">
    <source>
        <dbReference type="Pfam" id="PF04542"/>
    </source>
</evidence>
<gene>
    <name evidence="8" type="ORF">SAMN04488002_3376</name>
</gene>
<dbReference type="PANTHER" id="PTHR43133">
    <property type="entry name" value="RNA POLYMERASE ECF-TYPE SIGMA FACTO"/>
    <property type="match status" value="1"/>
</dbReference>
<dbReference type="Gene3D" id="1.10.10.10">
    <property type="entry name" value="Winged helix-like DNA-binding domain superfamily/Winged helix DNA-binding domain"/>
    <property type="match status" value="1"/>
</dbReference>
<proteinExistence type="inferred from homology"/>
<dbReference type="AlphaFoldDB" id="A0A1I6HSU7"/>
<dbReference type="SUPFAM" id="SSF88659">
    <property type="entry name" value="Sigma3 and sigma4 domains of RNA polymerase sigma factors"/>
    <property type="match status" value="1"/>
</dbReference>
<comment type="similarity">
    <text evidence="1">Belongs to the sigma-70 factor family. ECF subfamily.</text>
</comment>
<keyword evidence="3" id="KW-0731">Sigma factor</keyword>
<evidence type="ECO:0000259" key="7">
    <source>
        <dbReference type="Pfam" id="PF08281"/>
    </source>
</evidence>
<dbReference type="STRING" id="670154.SAMN04488002_3376"/>
<dbReference type="InterPro" id="IPR014284">
    <property type="entry name" value="RNA_pol_sigma-70_dom"/>
</dbReference>